<dbReference type="PATRIC" id="fig|54915.3.peg.4265"/>
<accession>A0A0K9YKS3</accession>
<sequence length="406" mass="44800">MNTSKTILLTGGRAPATLELARLFGAAGHRVLVAESAQLHLCGRSRFVDRAYQVPSPREQSADYISALCRIMETERVQLLIPTCEEIFYVAQGRDRLQAYGEVLTEGINVLRSLHDKWLFGKLAQDAGAHVPHTVLCRSQEEMREALQGASGPVVLKPVYSRFAAHVRIVADPVAAMKKRLPEPSADQPWLVQAFIEGRQLCSYAVVHQGRLSLYADYETSYTAGQGASIYFAYANHPEVKHFVSRFVEQHGFSGQIAFDLIESKQGELFVIECNPRLTSGIHLFKGQSGVTNAFFHSSKEPIVPQEKKSPAMLGMAMLTYGLAGIRSGSQLKRWGKDFFAARDALLTSDDPWPFVAQFGMLADLAKQSIRTGMSMIECSTQDIEWNGESSPKAEKAAPEKGSEST</sequence>
<reference evidence="4 7" key="3">
    <citation type="submission" date="2019-06" db="EMBL/GenBank/DDBJ databases">
        <title>Whole genome shotgun sequence of Brevibacillus reuszeri NBRC 15719.</title>
        <authorList>
            <person name="Hosoyama A."/>
            <person name="Uohara A."/>
            <person name="Ohji S."/>
            <person name="Ichikawa N."/>
        </authorList>
    </citation>
    <scope>NUCLEOTIDE SEQUENCE [LARGE SCALE GENOMIC DNA]</scope>
    <source>
        <strain evidence="4 7">NBRC 15719</strain>
    </source>
</reference>
<dbReference type="InterPro" id="IPR003806">
    <property type="entry name" value="ATP-grasp_PylC-type"/>
</dbReference>
<dbReference type="GO" id="GO:0046872">
    <property type="term" value="F:metal ion binding"/>
    <property type="evidence" value="ECO:0007669"/>
    <property type="project" value="InterPro"/>
</dbReference>
<evidence type="ECO:0000259" key="3">
    <source>
        <dbReference type="PROSITE" id="PS50975"/>
    </source>
</evidence>
<comment type="caution">
    <text evidence="5">The sequence shown here is derived from an EMBL/GenBank/DDBJ whole genome shotgun (WGS) entry which is preliminary data.</text>
</comment>
<dbReference type="OrthoDB" id="40611at2"/>
<evidence type="ECO:0000313" key="5">
    <source>
        <dbReference type="EMBL" id="KNB69279.1"/>
    </source>
</evidence>
<gene>
    <name evidence="5" type="ORF">ADS79_25560</name>
    <name evidence="4" type="ORF">BRE01_52780</name>
</gene>
<dbReference type="PROSITE" id="PS00867">
    <property type="entry name" value="CPSASE_2"/>
    <property type="match status" value="1"/>
</dbReference>
<dbReference type="InterPro" id="IPR013815">
    <property type="entry name" value="ATP_grasp_subdomain_1"/>
</dbReference>
<organism evidence="5 6">
    <name type="scientific">Brevibacillus reuszeri</name>
    <dbReference type="NCBI Taxonomy" id="54915"/>
    <lineage>
        <taxon>Bacteria</taxon>
        <taxon>Bacillati</taxon>
        <taxon>Bacillota</taxon>
        <taxon>Bacilli</taxon>
        <taxon>Bacillales</taxon>
        <taxon>Paenibacillaceae</taxon>
        <taxon>Brevibacillus</taxon>
    </lineage>
</organism>
<dbReference type="STRING" id="54915.ADS79_25560"/>
<dbReference type="SUPFAM" id="SSF56059">
    <property type="entry name" value="Glutathione synthetase ATP-binding domain-like"/>
    <property type="match status" value="1"/>
</dbReference>
<evidence type="ECO:0000313" key="7">
    <source>
        <dbReference type="Proteomes" id="UP000319578"/>
    </source>
</evidence>
<reference evidence="5" key="2">
    <citation type="submission" date="2015-07" db="EMBL/GenBank/DDBJ databases">
        <title>MeaNS - Measles Nucleotide Surveillance Program.</title>
        <authorList>
            <person name="Tran T."/>
            <person name="Druce J."/>
        </authorList>
    </citation>
    <scope>NUCLEOTIDE SEQUENCE</scope>
    <source>
        <strain evidence="5">DSM 9887</strain>
    </source>
</reference>
<dbReference type="AlphaFoldDB" id="A0A0K9YKS3"/>
<dbReference type="PROSITE" id="PS50975">
    <property type="entry name" value="ATP_GRASP"/>
    <property type="match status" value="1"/>
</dbReference>
<evidence type="ECO:0000313" key="4">
    <source>
        <dbReference type="EMBL" id="GED71576.1"/>
    </source>
</evidence>
<dbReference type="Gene3D" id="3.30.470.20">
    <property type="entry name" value="ATP-grasp fold, B domain"/>
    <property type="match status" value="1"/>
</dbReference>
<keyword evidence="7" id="KW-1185">Reference proteome</keyword>
<evidence type="ECO:0000313" key="6">
    <source>
        <dbReference type="Proteomes" id="UP000036834"/>
    </source>
</evidence>
<protein>
    <submittedName>
        <fullName evidence="5">Carbamoylphosphate synthase large subunit</fullName>
    </submittedName>
</protein>
<dbReference type="NCBIfam" id="NF005315">
    <property type="entry name" value="PRK06849.1"/>
    <property type="match status" value="1"/>
</dbReference>
<dbReference type="InterPro" id="IPR011761">
    <property type="entry name" value="ATP-grasp"/>
</dbReference>
<dbReference type="Gene3D" id="3.40.50.20">
    <property type="match status" value="1"/>
</dbReference>
<proteinExistence type="predicted"/>
<dbReference type="GO" id="GO:0005524">
    <property type="term" value="F:ATP binding"/>
    <property type="evidence" value="ECO:0007669"/>
    <property type="project" value="UniProtKB-UniRule"/>
</dbReference>
<feature type="compositionally biased region" description="Basic and acidic residues" evidence="2">
    <location>
        <begin position="392"/>
        <end position="406"/>
    </location>
</feature>
<dbReference type="Gene3D" id="3.30.1490.20">
    <property type="entry name" value="ATP-grasp fold, A domain"/>
    <property type="match status" value="1"/>
</dbReference>
<keyword evidence="1" id="KW-0547">Nucleotide-binding</keyword>
<feature type="region of interest" description="Disordered" evidence="2">
    <location>
        <begin position="384"/>
        <end position="406"/>
    </location>
</feature>
<keyword evidence="1" id="KW-0067">ATP-binding</keyword>
<dbReference type="Proteomes" id="UP000319578">
    <property type="component" value="Unassembled WGS sequence"/>
</dbReference>
<reference evidence="6" key="1">
    <citation type="submission" date="2015-07" db="EMBL/GenBank/DDBJ databases">
        <title>Genome sequencing project for genomic taxonomy and phylogenomics of Bacillus-like bacteria.</title>
        <authorList>
            <person name="Liu B."/>
            <person name="Wang J."/>
            <person name="Zhu Y."/>
            <person name="Liu G."/>
            <person name="Chen Q."/>
            <person name="Chen Z."/>
            <person name="Lan J."/>
            <person name="Che J."/>
            <person name="Ge C."/>
            <person name="Shi H."/>
            <person name="Pan Z."/>
            <person name="Liu X."/>
        </authorList>
    </citation>
    <scope>NUCLEOTIDE SEQUENCE [LARGE SCALE GENOMIC DNA]</scope>
    <source>
        <strain evidence="6">DSM 9887</strain>
    </source>
</reference>
<dbReference type="InterPro" id="IPR005479">
    <property type="entry name" value="CPAse_ATP-bd"/>
</dbReference>
<dbReference type="EMBL" id="LGIQ01000011">
    <property type="protein sequence ID" value="KNB69279.1"/>
    <property type="molecule type" value="Genomic_DNA"/>
</dbReference>
<name>A0A0K9YKS3_9BACL</name>
<feature type="domain" description="ATP-grasp" evidence="3">
    <location>
        <begin position="121"/>
        <end position="304"/>
    </location>
</feature>
<dbReference type="Pfam" id="PF02655">
    <property type="entry name" value="ATP-grasp_3"/>
    <property type="match status" value="1"/>
</dbReference>
<dbReference type="RefSeq" id="WP_049741280.1">
    <property type="nucleotide sequence ID" value="NZ_BJON01000022.1"/>
</dbReference>
<dbReference type="Proteomes" id="UP000036834">
    <property type="component" value="Unassembled WGS sequence"/>
</dbReference>
<evidence type="ECO:0000256" key="1">
    <source>
        <dbReference type="PROSITE-ProRule" id="PRU00409"/>
    </source>
</evidence>
<evidence type="ECO:0000256" key="2">
    <source>
        <dbReference type="SAM" id="MobiDB-lite"/>
    </source>
</evidence>
<dbReference type="EMBL" id="BJON01000022">
    <property type="protein sequence ID" value="GED71576.1"/>
    <property type="molecule type" value="Genomic_DNA"/>
</dbReference>